<dbReference type="VEuPathDB" id="MicrosporidiaDB:M896_120390"/>
<evidence type="ECO:0000256" key="7">
    <source>
        <dbReference type="ARBA" id="ARBA00023146"/>
    </source>
</evidence>
<dbReference type="CDD" id="cd00806">
    <property type="entry name" value="TrpRS_core"/>
    <property type="match status" value="1"/>
</dbReference>
<sequence>MENQNITPWNVEVMSTGESPVGIDYGKVINQFGCEELSNALVDRLEALTGKPAHYFFRRGIVFAHRDFGLLLKQVADGKPFYLYTGRGPSSKAMHIGHAIPLLLCKYLQDTFRIKLVIQMTDDEKFLWKGMKMEDAIYYARENIKDIIAFGFDPDLTYIFTNIESSHHFEQNVLKISRSINLNEAFKVFGFDMSSSIGQIGFPPKEIAPCFASSFKFIENNSMCLIPAAVDQDPYFRLARDKARVLGEMKPSSIYVSLLPDLKGVNKKMSASDQNSSISLDDTPENIRKKITTYAYSGGRKTMKEHKEMGGDISVDVPFEYLRYFLQEDDELEAYRSGYLSGNISSRDMKEKCISVIQKFVAEYQSSRQAVDDKEMQRFMDINKFE</sequence>
<evidence type="ECO:0000313" key="12">
    <source>
        <dbReference type="Proteomes" id="UP000031056"/>
    </source>
</evidence>
<dbReference type="RefSeq" id="XP_014562862.1">
    <property type="nucleotide sequence ID" value="XM_014707376.1"/>
</dbReference>
<evidence type="ECO:0000256" key="3">
    <source>
        <dbReference type="ARBA" id="ARBA00022598"/>
    </source>
</evidence>
<dbReference type="PANTHER" id="PTHR10055">
    <property type="entry name" value="TRYPTOPHANYL-TRNA SYNTHETASE"/>
    <property type="match status" value="1"/>
</dbReference>
<dbReference type="FunCoup" id="A0A0B2UIN1">
    <property type="interactions" value="301"/>
</dbReference>
<dbReference type="HOGENOM" id="CLU_032621_0_1_1"/>
<evidence type="ECO:0000256" key="10">
    <source>
        <dbReference type="RuleBase" id="RU363036"/>
    </source>
</evidence>
<dbReference type="Pfam" id="PF00579">
    <property type="entry name" value="tRNA-synt_1b"/>
    <property type="match status" value="1"/>
</dbReference>
<dbReference type="GO" id="GO:0005524">
    <property type="term" value="F:ATP binding"/>
    <property type="evidence" value="ECO:0007669"/>
    <property type="project" value="UniProtKB-KW"/>
</dbReference>
<dbReference type="InterPro" id="IPR014729">
    <property type="entry name" value="Rossmann-like_a/b/a_fold"/>
</dbReference>
<organism evidence="11 12">
    <name type="scientific">Ordospora colligata OC4</name>
    <dbReference type="NCBI Taxonomy" id="1354746"/>
    <lineage>
        <taxon>Eukaryota</taxon>
        <taxon>Fungi</taxon>
        <taxon>Fungi incertae sedis</taxon>
        <taxon>Microsporidia</taxon>
        <taxon>Ordosporidae</taxon>
        <taxon>Ordospora</taxon>
    </lineage>
</organism>
<comment type="similarity">
    <text evidence="1 10">Belongs to the class-I aminoacyl-tRNA synthetase family.</text>
</comment>
<keyword evidence="7 10" id="KW-0030">Aminoacyl-tRNA synthetase</keyword>
<dbReference type="EC" id="6.1.1.2" evidence="2"/>
<dbReference type="SUPFAM" id="SSF52374">
    <property type="entry name" value="Nucleotidylyl transferase"/>
    <property type="match status" value="1"/>
</dbReference>
<keyword evidence="5 10" id="KW-0067">ATP-binding</keyword>
<comment type="caution">
    <text evidence="11">The sequence shown here is derived from an EMBL/GenBank/DDBJ whole genome shotgun (WGS) entry which is preliminary data.</text>
</comment>
<evidence type="ECO:0000256" key="1">
    <source>
        <dbReference type="ARBA" id="ARBA00005594"/>
    </source>
</evidence>
<dbReference type="GeneID" id="26262556"/>
<dbReference type="PRINTS" id="PR01039">
    <property type="entry name" value="TRNASYNTHTRP"/>
</dbReference>
<keyword evidence="4 10" id="KW-0547">Nucleotide-binding</keyword>
<comment type="catalytic activity">
    <reaction evidence="9">
        <text>tRNA(Trp) + L-tryptophan + ATP = L-tryptophyl-tRNA(Trp) + AMP + diphosphate + H(+)</text>
        <dbReference type="Rhea" id="RHEA:24080"/>
        <dbReference type="Rhea" id="RHEA-COMP:9671"/>
        <dbReference type="Rhea" id="RHEA-COMP:9705"/>
        <dbReference type="ChEBI" id="CHEBI:15378"/>
        <dbReference type="ChEBI" id="CHEBI:30616"/>
        <dbReference type="ChEBI" id="CHEBI:33019"/>
        <dbReference type="ChEBI" id="CHEBI:57912"/>
        <dbReference type="ChEBI" id="CHEBI:78442"/>
        <dbReference type="ChEBI" id="CHEBI:78535"/>
        <dbReference type="ChEBI" id="CHEBI:456215"/>
        <dbReference type="EC" id="6.1.1.2"/>
    </reaction>
</comment>
<evidence type="ECO:0000256" key="2">
    <source>
        <dbReference type="ARBA" id="ARBA00013161"/>
    </source>
</evidence>
<proteinExistence type="inferred from homology"/>
<evidence type="ECO:0000313" key="11">
    <source>
        <dbReference type="EMBL" id="KHN68820.1"/>
    </source>
</evidence>
<evidence type="ECO:0000256" key="9">
    <source>
        <dbReference type="ARBA" id="ARBA00049929"/>
    </source>
</evidence>
<dbReference type="STRING" id="1354746.A0A0B2UIN1"/>
<protein>
    <recommendedName>
        <fullName evidence="2">tryptophan--tRNA ligase</fullName>
        <ecNumber evidence="2">6.1.1.2</ecNumber>
    </recommendedName>
    <alternativeName>
        <fullName evidence="8">Tryptophanyl-tRNA synthetase</fullName>
    </alternativeName>
</protein>
<keyword evidence="6 10" id="KW-0648">Protein biosynthesis</keyword>
<dbReference type="InterPro" id="IPR002306">
    <property type="entry name" value="Trp-tRNA-ligase"/>
</dbReference>
<dbReference type="Gene3D" id="1.10.240.10">
    <property type="entry name" value="Tyrosyl-Transfer RNA Synthetase"/>
    <property type="match status" value="1"/>
</dbReference>
<evidence type="ECO:0000256" key="5">
    <source>
        <dbReference type="ARBA" id="ARBA00022840"/>
    </source>
</evidence>
<dbReference type="NCBIfam" id="TIGR00233">
    <property type="entry name" value="trpS"/>
    <property type="match status" value="1"/>
</dbReference>
<dbReference type="GO" id="GO:0005737">
    <property type="term" value="C:cytoplasm"/>
    <property type="evidence" value="ECO:0007669"/>
    <property type="project" value="TreeGrafter"/>
</dbReference>
<dbReference type="OrthoDB" id="10261385at2759"/>
<dbReference type="Gene3D" id="3.40.50.620">
    <property type="entry name" value="HUPs"/>
    <property type="match status" value="1"/>
</dbReference>
<dbReference type="GO" id="GO:0004830">
    <property type="term" value="F:tryptophan-tRNA ligase activity"/>
    <property type="evidence" value="ECO:0007669"/>
    <property type="project" value="UniProtKB-EC"/>
</dbReference>
<dbReference type="PROSITE" id="PS00178">
    <property type="entry name" value="AA_TRNA_LIGASE_I"/>
    <property type="match status" value="1"/>
</dbReference>
<dbReference type="GO" id="GO:0006436">
    <property type="term" value="P:tryptophanyl-tRNA aminoacylation"/>
    <property type="evidence" value="ECO:0007669"/>
    <property type="project" value="InterPro"/>
</dbReference>
<dbReference type="EMBL" id="JOKQ01000012">
    <property type="protein sequence ID" value="KHN68820.1"/>
    <property type="molecule type" value="Genomic_DNA"/>
</dbReference>
<gene>
    <name evidence="11" type="ORF">M896_120390</name>
</gene>
<evidence type="ECO:0000256" key="8">
    <source>
        <dbReference type="ARBA" id="ARBA00030268"/>
    </source>
</evidence>
<dbReference type="FunFam" id="1.10.240.10:FF:000007">
    <property type="entry name" value="Tryptophan--tRNA ligase"/>
    <property type="match status" value="1"/>
</dbReference>
<name>A0A0B2UIN1_9MICR</name>
<keyword evidence="12" id="KW-1185">Reference proteome</keyword>
<dbReference type="Proteomes" id="UP000031056">
    <property type="component" value="Unassembled WGS sequence"/>
</dbReference>
<dbReference type="InParanoid" id="A0A0B2UIN1"/>
<dbReference type="PANTHER" id="PTHR10055:SF1">
    <property type="entry name" value="TRYPTOPHAN--TRNA LIGASE, CYTOPLASMIC"/>
    <property type="match status" value="1"/>
</dbReference>
<dbReference type="AlphaFoldDB" id="A0A0B2UIN1"/>
<dbReference type="InterPro" id="IPR002305">
    <property type="entry name" value="aa-tRNA-synth_Ic"/>
</dbReference>
<reference evidence="11 12" key="1">
    <citation type="journal article" date="2014" name="MBio">
        <title>The Ordospora colligata genome; evolution of extreme reduction in microsporidia and host-to-parasite horizontal gene transfer.</title>
        <authorList>
            <person name="Pombert J.-F."/>
            <person name="Haag K.L."/>
            <person name="Beidas S."/>
            <person name="Ebert D."/>
            <person name="Keeling P.J."/>
        </authorList>
    </citation>
    <scope>NUCLEOTIDE SEQUENCE [LARGE SCALE GENOMIC DNA]</scope>
    <source>
        <strain evidence="11 12">OC4</strain>
    </source>
</reference>
<evidence type="ECO:0000256" key="4">
    <source>
        <dbReference type="ARBA" id="ARBA00022741"/>
    </source>
</evidence>
<keyword evidence="3 10" id="KW-0436">Ligase</keyword>
<accession>A0A0B2UIN1</accession>
<dbReference type="InterPro" id="IPR001412">
    <property type="entry name" value="aa-tRNA-synth_I_CS"/>
</dbReference>
<evidence type="ECO:0000256" key="6">
    <source>
        <dbReference type="ARBA" id="ARBA00022917"/>
    </source>
</evidence>